<dbReference type="AlphaFoldDB" id="A0A2C9CCN0"/>
<feature type="transmembrane region" description="Helical" evidence="1">
    <location>
        <begin position="318"/>
        <end position="336"/>
    </location>
</feature>
<dbReference type="Proteomes" id="UP000221734">
    <property type="component" value="Chromosome Kuenenia_stuttgartiensis_MBR1"/>
</dbReference>
<proteinExistence type="predicted"/>
<feature type="transmembrane region" description="Helical" evidence="1">
    <location>
        <begin position="342"/>
        <end position="358"/>
    </location>
</feature>
<feature type="transmembrane region" description="Helical" evidence="1">
    <location>
        <begin position="251"/>
        <end position="269"/>
    </location>
</feature>
<feature type="transmembrane region" description="Helical" evidence="1">
    <location>
        <begin position="365"/>
        <end position="382"/>
    </location>
</feature>
<gene>
    <name evidence="2" type="ORF">KSMBR1_0894</name>
</gene>
<dbReference type="EMBL" id="LT934425">
    <property type="protein sequence ID" value="SOH03405.1"/>
    <property type="molecule type" value="Genomic_DNA"/>
</dbReference>
<protein>
    <submittedName>
        <fullName evidence="2">Uncharacterized protein</fullName>
    </submittedName>
</protein>
<keyword evidence="1" id="KW-1133">Transmembrane helix</keyword>
<feature type="transmembrane region" description="Helical" evidence="1">
    <location>
        <begin position="289"/>
        <end position="306"/>
    </location>
</feature>
<keyword evidence="1" id="KW-0812">Transmembrane</keyword>
<feature type="transmembrane region" description="Helical" evidence="1">
    <location>
        <begin position="202"/>
        <end position="221"/>
    </location>
</feature>
<evidence type="ECO:0000313" key="3">
    <source>
        <dbReference type="Proteomes" id="UP000221734"/>
    </source>
</evidence>
<feature type="transmembrane region" description="Helical" evidence="1">
    <location>
        <begin position="227"/>
        <end position="244"/>
    </location>
</feature>
<reference evidence="3" key="1">
    <citation type="submission" date="2017-10" db="EMBL/GenBank/DDBJ databases">
        <authorList>
            <person name="Frank J."/>
        </authorList>
    </citation>
    <scope>NUCLEOTIDE SEQUENCE [LARGE SCALE GENOMIC DNA]</scope>
</reference>
<organism evidence="2 3">
    <name type="scientific">Kuenenia stuttgartiensis</name>
    <dbReference type="NCBI Taxonomy" id="174633"/>
    <lineage>
        <taxon>Bacteria</taxon>
        <taxon>Pseudomonadati</taxon>
        <taxon>Planctomycetota</taxon>
        <taxon>Candidatus Brocadiia</taxon>
        <taxon>Candidatus Brocadiales</taxon>
        <taxon>Candidatus Brocadiaceae</taxon>
        <taxon>Candidatus Kuenenia</taxon>
    </lineage>
</organism>
<keyword evidence="1" id="KW-0472">Membrane</keyword>
<keyword evidence="3" id="KW-1185">Reference proteome</keyword>
<dbReference type="Pfam" id="PF14897">
    <property type="entry name" value="EpsG"/>
    <property type="match status" value="1"/>
</dbReference>
<evidence type="ECO:0000256" key="1">
    <source>
        <dbReference type="SAM" id="Phobius"/>
    </source>
</evidence>
<evidence type="ECO:0000313" key="2">
    <source>
        <dbReference type="EMBL" id="SOH03405.1"/>
    </source>
</evidence>
<dbReference type="InterPro" id="IPR049458">
    <property type="entry name" value="EpsG-like"/>
</dbReference>
<sequence length="401" mass="45447">MLNNERIARKIDVRLAKVIGNLGSGKSETHNHGWGYSIFNSENHVSISIHLFGIAMFKKPTNYHQSANPGPSRLDLFGLRQTTWLAMVFFVGVSLILARRTLYTAPDDLSYIKYFEGTNFTILTDWWSYVLEEPLWSTYASFMGEIFGAETSLRITIFFSSLMFLVANNKLTRGAWIFILFAFVIDSTLSTQMYYNQIRQGFALSVFLMMVAGGLSPFLGAVVASTIHTSFIFVIPCAIAAVVARRSNIRLIAILLAVGLYVFYLNRIMGSIDFGRRSESYELKGKVNVFFYAATVLQNGLIFFLLKNKSSDDQQEFWFRFSLIFCTFAICMTLIHAAAGRLMYIANALVAILLGLNLKRERGKITAIVWFLLLFALLINEGRKGGFGSDTWFGRWYLILR</sequence>
<accession>A0A2C9CCN0</accession>
<dbReference type="KEGG" id="kst:KSMBR1_0894"/>
<feature type="transmembrane region" description="Helical" evidence="1">
    <location>
        <begin position="81"/>
        <end position="98"/>
    </location>
</feature>
<feature type="transmembrane region" description="Helical" evidence="1">
    <location>
        <begin position="151"/>
        <end position="168"/>
    </location>
</feature>
<name>A0A2C9CCN0_KUEST</name>